<comment type="caution">
    <text evidence="1">The sequence shown here is derived from an EMBL/GenBank/DDBJ whole genome shotgun (WGS) entry which is preliminary data.</text>
</comment>
<organism evidence="1 2">
    <name type="scientific">Adineta steineri</name>
    <dbReference type="NCBI Taxonomy" id="433720"/>
    <lineage>
        <taxon>Eukaryota</taxon>
        <taxon>Metazoa</taxon>
        <taxon>Spiralia</taxon>
        <taxon>Gnathifera</taxon>
        <taxon>Rotifera</taxon>
        <taxon>Eurotatoria</taxon>
        <taxon>Bdelloidea</taxon>
        <taxon>Adinetida</taxon>
        <taxon>Adinetidae</taxon>
        <taxon>Adineta</taxon>
    </lineage>
</organism>
<proteinExistence type="predicted"/>
<protein>
    <submittedName>
        <fullName evidence="1">Uncharacterized protein</fullName>
    </submittedName>
</protein>
<gene>
    <name evidence="1" type="ORF">OKA104_LOCUS54226</name>
</gene>
<dbReference type="AlphaFoldDB" id="A0A820SMC2"/>
<evidence type="ECO:0000313" key="1">
    <source>
        <dbReference type="EMBL" id="CAF4452266.1"/>
    </source>
</evidence>
<dbReference type="Proteomes" id="UP000663881">
    <property type="component" value="Unassembled WGS sequence"/>
</dbReference>
<feature type="non-terminal residue" evidence="1">
    <location>
        <position position="1"/>
    </location>
</feature>
<accession>A0A820SMC2</accession>
<reference evidence="1" key="1">
    <citation type="submission" date="2021-02" db="EMBL/GenBank/DDBJ databases">
        <authorList>
            <person name="Nowell W R."/>
        </authorList>
    </citation>
    <scope>NUCLEOTIDE SEQUENCE</scope>
</reference>
<sequence length="37" mass="4189">MRTAFRINGTYLSDCLASECCPCCTAIQMAGELRFRR</sequence>
<evidence type="ECO:0000313" key="2">
    <source>
        <dbReference type="Proteomes" id="UP000663881"/>
    </source>
</evidence>
<dbReference type="EMBL" id="CAJOAY010035621">
    <property type="protein sequence ID" value="CAF4452266.1"/>
    <property type="molecule type" value="Genomic_DNA"/>
</dbReference>
<name>A0A820SMC2_9BILA</name>